<evidence type="ECO:0000256" key="2">
    <source>
        <dbReference type="ARBA" id="ARBA00009026"/>
    </source>
</evidence>
<dbReference type="GO" id="GO:0090486">
    <property type="term" value="F:small RNA 2'-O-methyltransferase activity"/>
    <property type="evidence" value="ECO:0007669"/>
    <property type="project" value="UniProtKB-EC"/>
</dbReference>
<dbReference type="GO" id="GO:0005634">
    <property type="term" value="C:nucleus"/>
    <property type="evidence" value="ECO:0007669"/>
    <property type="project" value="TreeGrafter"/>
</dbReference>
<organism evidence="14">
    <name type="scientific">Clastoptera arizonana</name>
    <name type="common">Arizona spittle bug</name>
    <dbReference type="NCBI Taxonomy" id="38151"/>
    <lineage>
        <taxon>Eukaryota</taxon>
        <taxon>Metazoa</taxon>
        <taxon>Ecdysozoa</taxon>
        <taxon>Arthropoda</taxon>
        <taxon>Hexapoda</taxon>
        <taxon>Insecta</taxon>
        <taxon>Pterygota</taxon>
        <taxon>Neoptera</taxon>
        <taxon>Paraneoptera</taxon>
        <taxon>Hemiptera</taxon>
        <taxon>Auchenorrhyncha</taxon>
        <taxon>Cercopoidea</taxon>
        <taxon>Clastopteridae</taxon>
        <taxon>Clastoptera</taxon>
    </lineage>
</organism>
<dbReference type="GO" id="GO:0001510">
    <property type="term" value="P:RNA methylation"/>
    <property type="evidence" value="ECO:0007669"/>
    <property type="project" value="InterPro"/>
</dbReference>
<dbReference type="InterPro" id="IPR026610">
    <property type="entry name" value="Hen1"/>
</dbReference>
<evidence type="ECO:0000256" key="3">
    <source>
        <dbReference type="ARBA" id="ARBA00021330"/>
    </source>
</evidence>
<keyword evidence="9" id="KW-0694">RNA-binding</keyword>
<evidence type="ECO:0000256" key="8">
    <source>
        <dbReference type="ARBA" id="ARBA00022842"/>
    </source>
</evidence>
<dbReference type="Gene3D" id="3.40.50.150">
    <property type="entry name" value="Vaccinia Virus protein VP39"/>
    <property type="match status" value="1"/>
</dbReference>
<dbReference type="GO" id="GO:0003723">
    <property type="term" value="F:RNA binding"/>
    <property type="evidence" value="ECO:0007669"/>
    <property type="project" value="UniProtKB-KW"/>
</dbReference>
<reference evidence="14" key="1">
    <citation type="submission" date="2015-12" db="EMBL/GenBank/DDBJ databases">
        <title>De novo transcriptome assembly of four potential Pierce s Disease insect vectors from Arizona vineyards.</title>
        <authorList>
            <person name="Tassone E.E."/>
        </authorList>
    </citation>
    <scope>NUCLEOTIDE SEQUENCE</scope>
</reference>
<dbReference type="AlphaFoldDB" id="A0A1B6D6X4"/>
<feature type="region of interest" description="Disordered" evidence="13">
    <location>
        <begin position="1015"/>
        <end position="1043"/>
    </location>
</feature>
<dbReference type="EMBL" id="GEDC01015861">
    <property type="protein sequence ID" value="JAS21437.1"/>
    <property type="molecule type" value="Transcribed_RNA"/>
</dbReference>
<keyword evidence="5" id="KW-0808">Transferase</keyword>
<gene>
    <name evidence="14" type="ORF">g.18749</name>
</gene>
<keyword evidence="6" id="KW-0949">S-adenosyl-L-methionine</keyword>
<evidence type="ECO:0000256" key="4">
    <source>
        <dbReference type="ARBA" id="ARBA00022603"/>
    </source>
</evidence>
<dbReference type="GO" id="GO:0046872">
    <property type="term" value="F:metal ion binding"/>
    <property type="evidence" value="ECO:0007669"/>
    <property type="project" value="UniProtKB-KW"/>
</dbReference>
<accession>A0A1B6D6X4</accession>
<dbReference type="EC" id="2.1.1.386" evidence="11"/>
<evidence type="ECO:0000256" key="13">
    <source>
        <dbReference type="SAM" id="MobiDB-lite"/>
    </source>
</evidence>
<dbReference type="GO" id="GO:0005737">
    <property type="term" value="C:cytoplasm"/>
    <property type="evidence" value="ECO:0007669"/>
    <property type="project" value="TreeGrafter"/>
</dbReference>
<name>A0A1B6D6X4_9HEMI</name>
<keyword evidence="7" id="KW-0479">Metal-binding</keyword>
<keyword evidence="10" id="KW-0943">RNA-mediated gene silencing</keyword>
<comment type="similarity">
    <text evidence="2">Belongs to the methyltransferase superfamily. HEN1 family.</text>
</comment>
<protein>
    <recommendedName>
        <fullName evidence="3">Small RNA 2'-O-methyltransferase</fullName>
        <ecNumber evidence="11">2.1.1.386</ecNumber>
    </recommendedName>
</protein>
<evidence type="ECO:0000256" key="9">
    <source>
        <dbReference type="ARBA" id="ARBA00022884"/>
    </source>
</evidence>
<dbReference type="PANTHER" id="PTHR21404:SF3">
    <property type="entry name" value="SMALL RNA 2'-O-METHYLTRANSFERASE"/>
    <property type="match status" value="1"/>
</dbReference>
<evidence type="ECO:0000256" key="6">
    <source>
        <dbReference type="ARBA" id="ARBA00022691"/>
    </source>
</evidence>
<dbReference type="InterPro" id="IPR029063">
    <property type="entry name" value="SAM-dependent_MTases_sf"/>
</dbReference>
<evidence type="ECO:0000313" key="14">
    <source>
        <dbReference type="EMBL" id="JAS21437.1"/>
    </source>
</evidence>
<evidence type="ECO:0000256" key="5">
    <source>
        <dbReference type="ARBA" id="ARBA00022679"/>
    </source>
</evidence>
<feature type="compositionally biased region" description="Low complexity" evidence="13">
    <location>
        <begin position="1031"/>
        <end position="1043"/>
    </location>
</feature>
<comment type="cofactor">
    <cofactor evidence="1">
        <name>Mg(2+)</name>
        <dbReference type="ChEBI" id="CHEBI:18420"/>
    </cofactor>
</comment>
<proteinExistence type="inferred from homology"/>
<keyword evidence="8" id="KW-0460">Magnesium</keyword>
<evidence type="ECO:0000256" key="1">
    <source>
        <dbReference type="ARBA" id="ARBA00001946"/>
    </source>
</evidence>
<dbReference type="SUPFAM" id="SSF53335">
    <property type="entry name" value="S-adenosyl-L-methionine-dependent methyltransferases"/>
    <property type="match status" value="1"/>
</dbReference>
<keyword evidence="4" id="KW-0489">Methyltransferase</keyword>
<dbReference type="GO" id="GO:0034587">
    <property type="term" value="P:piRNA processing"/>
    <property type="evidence" value="ECO:0007669"/>
    <property type="project" value="TreeGrafter"/>
</dbReference>
<comment type="catalytic activity">
    <reaction evidence="12">
        <text>small RNA 3'-end nucleotide + S-adenosyl-L-methionine = small RNA 3'-end 2'-O-methylnucleotide + S-adenosyl-L-homocysteine + H(+)</text>
        <dbReference type="Rhea" id="RHEA:37887"/>
        <dbReference type="Rhea" id="RHEA-COMP:10415"/>
        <dbReference type="Rhea" id="RHEA-COMP:10416"/>
        <dbReference type="ChEBI" id="CHEBI:15378"/>
        <dbReference type="ChEBI" id="CHEBI:57856"/>
        <dbReference type="ChEBI" id="CHEBI:59789"/>
        <dbReference type="ChEBI" id="CHEBI:74896"/>
        <dbReference type="ChEBI" id="CHEBI:74898"/>
        <dbReference type="EC" id="2.1.1.386"/>
    </reaction>
</comment>
<evidence type="ECO:0000256" key="12">
    <source>
        <dbReference type="ARBA" id="ARBA00048418"/>
    </source>
</evidence>
<evidence type="ECO:0000256" key="7">
    <source>
        <dbReference type="ARBA" id="ARBA00022723"/>
    </source>
</evidence>
<evidence type="ECO:0000256" key="10">
    <source>
        <dbReference type="ARBA" id="ARBA00023158"/>
    </source>
</evidence>
<evidence type="ECO:0000256" key="11">
    <source>
        <dbReference type="ARBA" id="ARBA00035025"/>
    </source>
</evidence>
<dbReference type="PANTHER" id="PTHR21404">
    <property type="entry name" value="HEN1"/>
    <property type="match status" value="1"/>
</dbReference>
<dbReference type="GO" id="GO:0030422">
    <property type="term" value="P:siRNA processing"/>
    <property type="evidence" value="ECO:0007669"/>
    <property type="project" value="TreeGrafter"/>
</dbReference>
<sequence>MIALFHLATCYFQLLWKHFKIKYVNKSPNTVRIDDNKNVEQSSKTDSYSVEEVAVNLTLNKFTAIDLGAVNESTNIDQSKILDSQKSNLCFDPPVYVQRYTRVCNILENEKWKKLIKKVVEFGCSEMKFFTMVLKRTEVEEVIEVDIDNELLNYHISRINPTASDFLFYRKTPLSVKVFTGNVAHINDCLLAADAVVAIELIEHLYPYDLEALPFTIFGFIQPLIAVFTTPNADFNILFPNFSGFRHYDHKFEWTRKQFEDWCHNLILRYPEYEVSFEGVGDGPKGTEGLGSCSQLALFVRKSSHINTINIADYEDLKGEYKLVDETKFPLFEDNRSDEKKLLDAAESLIYKYWFRRKDDDDIEFTFKKQDSDLPLELILADLDCFCLEKLRGILVNAGWDVYKSESGRLKIKLPESSDELEFDDTNCEEFDDNNCEVTGISSDEENWDDIHDETFLFKHAENEKEFVALGTHTDATRPSIKLQQNLMSTSDLSNPTHYSEKDNSFHMPVTISEGEIHNSSLRDGIHSVNNDSISICDIKYLNSDKYFDSKTVSQDISVDYKGIEDRNLPKEEYLNQSQILNLDETLKAVKDTLSDKDIPQKSPISLSEINIENQMKNENSSLNLHQKFDPYESVISGYRIASTPFNTPNMKRNSCDAYIFDIDSAARNTVGNSDENKSNITYLSCAEDVDSDVFFTPRPVTKSQKKPHAIPSFNSAFFMTDFDNSDDLSTLSDSNISFKSVKQKCNSCPSSRQSISAEDLVRGASYDISVWHHDSASTSKAPDSGYPISSSEHYMDMDLTPEQVCDLFTESDSSLGCDDEHSLPQSPVNPNIGQIIPLIGDNVENGDVANNNRDGEGNNVLGIIDGAVPIEFAAIINEQEVHPLLAAVENDFDSSDNELPLENKIGCNSSSQHISTEDKVDLCALSQDHCEHILKHNKISPLNCDELPICDISKNETYSNLECKICSTKESSLNELLPSNGTSDLQQHLKNEIHGESNILVSPMQTSVQDFLSAKSESVQHEKQNRENCSSPTSSSSISDLDSTQEGCTFSSLARDSYPKVNKIHFSLPSSNFAIAEEFSQNESEMTIQSDLLSFPLDTVSLQSDEEIDSNVQELPLNNEVWLPEHADPFPPWLLMILNHQYDHDDDSEIIEMGNVDFMIEDEVLNYDVQGDMIGGGDSNLI</sequence>